<keyword evidence="2" id="KW-1185">Reference proteome</keyword>
<dbReference type="InterPro" id="IPR011009">
    <property type="entry name" value="Kinase-like_dom_sf"/>
</dbReference>
<protein>
    <recommendedName>
        <fullName evidence="3">Protein kinase domain-containing protein</fullName>
    </recommendedName>
</protein>
<name>A0A550CEB7_9AGAR</name>
<reference evidence="1 2" key="1">
    <citation type="journal article" date="2019" name="New Phytol.">
        <title>Comparative genomics reveals unique wood-decay strategies and fruiting body development in the Schizophyllaceae.</title>
        <authorList>
            <person name="Almasi E."/>
            <person name="Sahu N."/>
            <person name="Krizsan K."/>
            <person name="Balint B."/>
            <person name="Kovacs G.M."/>
            <person name="Kiss B."/>
            <person name="Cseklye J."/>
            <person name="Drula E."/>
            <person name="Henrissat B."/>
            <person name="Nagy I."/>
            <person name="Chovatia M."/>
            <person name="Adam C."/>
            <person name="LaButti K."/>
            <person name="Lipzen A."/>
            <person name="Riley R."/>
            <person name="Grigoriev I.V."/>
            <person name="Nagy L.G."/>
        </authorList>
    </citation>
    <scope>NUCLEOTIDE SEQUENCE [LARGE SCALE GENOMIC DNA]</scope>
    <source>
        <strain evidence="1 2">NL-1724</strain>
    </source>
</reference>
<dbReference type="EMBL" id="VDMD01000010">
    <property type="protein sequence ID" value="TRM63141.1"/>
    <property type="molecule type" value="Genomic_DNA"/>
</dbReference>
<comment type="caution">
    <text evidence="1">The sequence shown here is derived from an EMBL/GenBank/DDBJ whole genome shotgun (WGS) entry which is preliminary data.</text>
</comment>
<proteinExistence type="predicted"/>
<gene>
    <name evidence="1" type="ORF">BD626DRAFT_569189</name>
</gene>
<evidence type="ECO:0000313" key="1">
    <source>
        <dbReference type="EMBL" id="TRM63141.1"/>
    </source>
</evidence>
<dbReference type="SUPFAM" id="SSF56112">
    <property type="entry name" value="Protein kinase-like (PK-like)"/>
    <property type="match status" value="1"/>
</dbReference>
<evidence type="ECO:0000313" key="2">
    <source>
        <dbReference type="Proteomes" id="UP000320762"/>
    </source>
</evidence>
<dbReference type="OrthoDB" id="3138711at2759"/>
<accession>A0A550CEB7</accession>
<dbReference type="AlphaFoldDB" id="A0A550CEB7"/>
<evidence type="ECO:0008006" key="3">
    <source>
        <dbReference type="Google" id="ProtNLM"/>
    </source>
</evidence>
<sequence>MSDTTTRPFAMGDPSSIKKYCELMHNFDEASYDSPLREGSTFSLALVRPTPFDRKTQWLSSRRLQRTCKYQGCTVPYFYGAHKVTAPWGETVSVLAMEYVTGPRLWEVRTALDSNAPLITAFTRYQNYERYFSLFQSAIETITYAHAHDTRHCDIRDAHFLVDVAHDQV</sequence>
<organism evidence="1 2">
    <name type="scientific">Schizophyllum amplum</name>
    <dbReference type="NCBI Taxonomy" id="97359"/>
    <lineage>
        <taxon>Eukaryota</taxon>
        <taxon>Fungi</taxon>
        <taxon>Dikarya</taxon>
        <taxon>Basidiomycota</taxon>
        <taxon>Agaricomycotina</taxon>
        <taxon>Agaricomycetes</taxon>
        <taxon>Agaricomycetidae</taxon>
        <taxon>Agaricales</taxon>
        <taxon>Schizophyllaceae</taxon>
        <taxon>Schizophyllum</taxon>
    </lineage>
</organism>
<dbReference type="Proteomes" id="UP000320762">
    <property type="component" value="Unassembled WGS sequence"/>
</dbReference>